<dbReference type="EMBL" id="AMZH03016234">
    <property type="protein sequence ID" value="RRT44800.1"/>
    <property type="molecule type" value="Genomic_DNA"/>
</dbReference>
<evidence type="ECO:0000256" key="1">
    <source>
        <dbReference type="SAM" id="MobiDB-lite"/>
    </source>
</evidence>
<feature type="compositionally biased region" description="Basic and acidic residues" evidence="1">
    <location>
        <begin position="1"/>
        <end position="17"/>
    </location>
</feature>
<comment type="caution">
    <text evidence="2">The sequence shown here is derived from an EMBL/GenBank/DDBJ whole genome shotgun (WGS) entry which is preliminary data.</text>
</comment>
<feature type="region of interest" description="Disordered" evidence="1">
    <location>
        <begin position="1"/>
        <end position="50"/>
    </location>
</feature>
<reference evidence="2 3" key="1">
    <citation type="journal article" date="2014" name="Agronomy (Basel)">
        <title>A Draft Genome Sequence for Ensete ventricosum, the Drought-Tolerant Tree Against Hunger.</title>
        <authorList>
            <person name="Harrison J."/>
            <person name="Moore K.A."/>
            <person name="Paszkiewicz K."/>
            <person name="Jones T."/>
            <person name="Grant M."/>
            <person name="Ambacheew D."/>
            <person name="Muzemil S."/>
            <person name="Studholme D.J."/>
        </authorList>
    </citation>
    <scope>NUCLEOTIDE SEQUENCE [LARGE SCALE GENOMIC DNA]</scope>
</reference>
<sequence>MDRTSAKPHTDLSRNDGNEGQAKQKGKLQEKEKQKKDSTLGDVLDLPGGGIGEEPFGDLRFLLVAELLRLISSSSVRHWREARQFL</sequence>
<evidence type="ECO:0000313" key="3">
    <source>
        <dbReference type="Proteomes" id="UP000287651"/>
    </source>
</evidence>
<organism evidence="2 3">
    <name type="scientific">Ensete ventricosum</name>
    <name type="common">Abyssinian banana</name>
    <name type="synonym">Musa ensete</name>
    <dbReference type="NCBI Taxonomy" id="4639"/>
    <lineage>
        <taxon>Eukaryota</taxon>
        <taxon>Viridiplantae</taxon>
        <taxon>Streptophyta</taxon>
        <taxon>Embryophyta</taxon>
        <taxon>Tracheophyta</taxon>
        <taxon>Spermatophyta</taxon>
        <taxon>Magnoliopsida</taxon>
        <taxon>Liliopsida</taxon>
        <taxon>Zingiberales</taxon>
        <taxon>Musaceae</taxon>
        <taxon>Ensete</taxon>
    </lineage>
</organism>
<feature type="compositionally biased region" description="Basic and acidic residues" evidence="1">
    <location>
        <begin position="27"/>
        <end position="39"/>
    </location>
</feature>
<proteinExistence type="predicted"/>
<accession>A0A426XZI7</accession>
<protein>
    <submittedName>
        <fullName evidence="2">Uncharacterized protein</fullName>
    </submittedName>
</protein>
<dbReference type="Proteomes" id="UP000287651">
    <property type="component" value="Unassembled WGS sequence"/>
</dbReference>
<name>A0A426XZI7_ENSVE</name>
<evidence type="ECO:0000313" key="2">
    <source>
        <dbReference type="EMBL" id="RRT44800.1"/>
    </source>
</evidence>
<dbReference type="AlphaFoldDB" id="A0A426XZI7"/>
<gene>
    <name evidence="2" type="ORF">B296_00055534</name>
</gene>